<keyword evidence="15" id="KW-0675">Receptor</keyword>
<dbReference type="Pfam" id="PF13855">
    <property type="entry name" value="LRR_8"/>
    <property type="match status" value="1"/>
</dbReference>
<dbReference type="EC" id="2.7.11.1" evidence="3"/>
<evidence type="ECO:0000313" key="24">
    <source>
        <dbReference type="Proteomes" id="UP000694918"/>
    </source>
</evidence>
<evidence type="ECO:0000256" key="2">
    <source>
        <dbReference type="ARBA" id="ARBA00008684"/>
    </source>
</evidence>
<evidence type="ECO:0000256" key="7">
    <source>
        <dbReference type="ARBA" id="ARBA00022692"/>
    </source>
</evidence>
<dbReference type="InterPro" id="IPR000719">
    <property type="entry name" value="Prot_kinase_dom"/>
</dbReference>
<dbReference type="PROSITE" id="PS00108">
    <property type="entry name" value="PROTEIN_KINASE_ST"/>
    <property type="match status" value="1"/>
</dbReference>
<keyword evidence="12 19" id="KW-0067">ATP-binding</keyword>
<dbReference type="Proteomes" id="UP000694918">
    <property type="component" value="Unplaced"/>
</dbReference>
<dbReference type="InterPro" id="IPR011009">
    <property type="entry name" value="Kinase-like_dom_sf"/>
</dbReference>
<dbReference type="RefSeq" id="XP_011001639.1">
    <property type="nucleotide sequence ID" value="XM_011003337.1"/>
</dbReference>
<name>A0AAJ6X189_POPEU</name>
<feature type="signal peptide" evidence="22">
    <location>
        <begin position="1"/>
        <end position="28"/>
    </location>
</feature>
<dbReference type="SMART" id="SM00220">
    <property type="entry name" value="S_TKc"/>
    <property type="match status" value="1"/>
</dbReference>
<dbReference type="PROSITE" id="PS00107">
    <property type="entry name" value="PROTEIN_KINASE_ATP"/>
    <property type="match status" value="1"/>
</dbReference>
<dbReference type="Gene3D" id="3.80.10.10">
    <property type="entry name" value="Ribonuclease Inhibitor"/>
    <property type="match status" value="2"/>
</dbReference>
<dbReference type="GO" id="GO:0005524">
    <property type="term" value="F:ATP binding"/>
    <property type="evidence" value="ECO:0007669"/>
    <property type="project" value="UniProtKB-UniRule"/>
</dbReference>
<reference evidence="25" key="1">
    <citation type="submission" date="2025-08" db="UniProtKB">
        <authorList>
            <consortium name="RefSeq"/>
        </authorList>
    </citation>
    <scope>IDENTIFICATION</scope>
</reference>
<dbReference type="GeneID" id="105108861"/>
<evidence type="ECO:0000256" key="6">
    <source>
        <dbReference type="ARBA" id="ARBA00022679"/>
    </source>
</evidence>
<comment type="subcellular location">
    <subcellularLocation>
        <location evidence="1">Membrane</location>
        <topology evidence="1">Single-pass type I membrane protein</topology>
    </subcellularLocation>
</comment>
<evidence type="ECO:0000313" key="25">
    <source>
        <dbReference type="RefSeq" id="XP_011001639.1"/>
    </source>
</evidence>
<evidence type="ECO:0000256" key="16">
    <source>
        <dbReference type="ARBA" id="ARBA00023180"/>
    </source>
</evidence>
<evidence type="ECO:0000256" key="12">
    <source>
        <dbReference type="ARBA" id="ARBA00022840"/>
    </source>
</evidence>
<evidence type="ECO:0000256" key="21">
    <source>
        <dbReference type="SAM" id="Phobius"/>
    </source>
</evidence>
<feature type="binding site" evidence="19">
    <location>
        <position position="655"/>
    </location>
    <ligand>
        <name>ATP</name>
        <dbReference type="ChEBI" id="CHEBI:30616"/>
    </ligand>
</feature>
<dbReference type="PANTHER" id="PTHR45974:SF216">
    <property type="entry name" value="PROTEIN KINASE DOMAIN-CONTAINING PROTEIN"/>
    <property type="match status" value="1"/>
</dbReference>
<sequence length="961" mass="107181">MAINMSCMRSLGCVFVLSYCYFVLQTDAQLTDPSEVAALVSVKKSLVDPMKHLSNWKRGDPCASHWTGIFCFDTYGTDGYLHVRELQLLSMNLSGHLTPELGQLSQLIILDFMWNELDGSIPKEIGNISSLQLLLLNGNKLSGFLPDELGYLSKLDRLQVDMNYISGPIPTSFANLSTVKHLHMNNNSIRGQIPPELSKLSTLRHLLLDNNNLFGYLPPEFSDLPELRILQLDNNKFIGSGIPDTYGNLSKLAKLSLRNCSLQGSIPGLSSIQNLSYLDLSKNELNGPLPPTLSDNITTIDLSDNHFNGSIPRSFSNLPSLQRLSLENNMLIGYVSANMWQNMSCTKSAGLTVDLRNNSLSSILGEVNLPENVTLRLGGNPICHEANTPNIIQFCEPEAGGDKTPERLTNSKVSCYVQSCPTDDFFEYVASSPVPCFCAAPLRIGYRLKSPSFSYFTPHVNQFEEYVTRSLNMSPYQLSIDSFFWEEGPRLRMYLKLFPPVNNVHSTMYNATEVQRIRDIFASWHFPPNDFFGPYELLNFTLLGPYAQMNVEFHKEGISKGVWAAIILAVIACAIVIISAITVLIIVRNARYSQRLPRKDLSLTVQMKIDGVKSFTFKEIVLATDNFNSATQIGKGGYGKVYRGVLPDKTVVAIKRAEEGSLQGEKEFLTEIKLLSRLHHRNLVSLTGYCVERGEQMLVYEFMPNGTLRDWLSDKEKLSFGTRLSIALGSAKGILYLHTEADPPVFHRDIKASNILLDSKLTAKVADFGLSLLAPVMDDDGYQPNHVSTVVKGTPGYLDPEYFLTRKLTDKSDVYSLGVVFLELLTGMQPIYRGKNLVREVNIACESDKMFSIIDRRMVSYPSKCIERFVPLALNCCHDEQDKRPSMVEVVRELENILRILPETETTETYSPSANSRKTTPTFSGMSASSSSFCTNRDISNSSSHLGGDLSSGVIPFIPPR</sequence>
<evidence type="ECO:0000256" key="3">
    <source>
        <dbReference type="ARBA" id="ARBA00012513"/>
    </source>
</evidence>
<keyword evidence="13 21" id="KW-1133">Transmembrane helix</keyword>
<dbReference type="Pfam" id="PF00560">
    <property type="entry name" value="LRR_1"/>
    <property type="match status" value="3"/>
</dbReference>
<dbReference type="GO" id="GO:0016020">
    <property type="term" value="C:membrane"/>
    <property type="evidence" value="ECO:0007669"/>
    <property type="project" value="UniProtKB-SubCell"/>
</dbReference>
<evidence type="ECO:0000256" key="10">
    <source>
        <dbReference type="ARBA" id="ARBA00022741"/>
    </source>
</evidence>
<evidence type="ECO:0000256" key="15">
    <source>
        <dbReference type="ARBA" id="ARBA00023170"/>
    </source>
</evidence>
<evidence type="ECO:0000256" key="5">
    <source>
        <dbReference type="ARBA" id="ARBA00022614"/>
    </source>
</evidence>
<feature type="region of interest" description="Disordered" evidence="20">
    <location>
        <begin position="905"/>
        <end position="930"/>
    </location>
</feature>
<dbReference type="SUPFAM" id="SSF56112">
    <property type="entry name" value="Protein kinase-like (PK-like)"/>
    <property type="match status" value="1"/>
</dbReference>
<evidence type="ECO:0000256" key="17">
    <source>
        <dbReference type="ARBA" id="ARBA00047899"/>
    </source>
</evidence>
<dbReference type="Gene3D" id="1.10.510.10">
    <property type="entry name" value="Transferase(Phosphotransferase) domain 1"/>
    <property type="match status" value="1"/>
</dbReference>
<dbReference type="InterPro" id="IPR013210">
    <property type="entry name" value="LRR_N_plant-typ"/>
</dbReference>
<proteinExistence type="inferred from homology"/>
<feature type="chain" id="PRO_5042523500" description="non-specific serine/threonine protein kinase" evidence="22">
    <location>
        <begin position="29"/>
        <end position="961"/>
    </location>
</feature>
<dbReference type="Pfam" id="PF07714">
    <property type="entry name" value="PK_Tyr_Ser-Thr"/>
    <property type="match status" value="1"/>
</dbReference>
<feature type="transmembrane region" description="Helical" evidence="21">
    <location>
        <begin position="562"/>
        <end position="587"/>
    </location>
</feature>
<evidence type="ECO:0000256" key="9">
    <source>
        <dbReference type="ARBA" id="ARBA00022737"/>
    </source>
</evidence>
<protein>
    <recommendedName>
        <fullName evidence="3">non-specific serine/threonine protein kinase</fullName>
        <ecNumber evidence="3">2.7.11.1</ecNumber>
    </recommendedName>
</protein>
<keyword evidence="24" id="KW-1185">Reference proteome</keyword>
<keyword evidence="8 22" id="KW-0732">Signal</keyword>
<keyword evidence="6" id="KW-0808">Transferase</keyword>
<dbReference type="FunFam" id="3.80.10.10:FF:000387">
    <property type="entry name" value="Probable LRR receptor-like serine/threonine-protein kinase At1g06840"/>
    <property type="match status" value="1"/>
</dbReference>
<dbReference type="KEGG" id="peu:105108861"/>
<keyword evidence="5" id="KW-0433">Leucine-rich repeat</keyword>
<accession>A0AAJ6X189</accession>
<comment type="catalytic activity">
    <reaction evidence="18">
        <text>L-seryl-[protein] + ATP = O-phospho-L-seryl-[protein] + ADP + H(+)</text>
        <dbReference type="Rhea" id="RHEA:17989"/>
        <dbReference type="Rhea" id="RHEA-COMP:9863"/>
        <dbReference type="Rhea" id="RHEA-COMP:11604"/>
        <dbReference type="ChEBI" id="CHEBI:15378"/>
        <dbReference type="ChEBI" id="CHEBI:29999"/>
        <dbReference type="ChEBI" id="CHEBI:30616"/>
        <dbReference type="ChEBI" id="CHEBI:83421"/>
        <dbReference type="ChEBI" id="CHEBI:456216"/>
        <dbReference type="EC" id="2.7.11.1"/>
    </reaction>
</comment>
<evidence type="ECO:0000256" key="13">
    <source>
        <dbReference type="ARBA" id="ARBA00022989"/>
    </source>
</evidence>
<dbReference type="FunFam" id="3.30.200.20:FF:000328">
    <property type="entry name" value="Leucine-rich repeat protein kinase family protein"/>
    <property type="match status" value="1"/>
</dbReference>
<keyword evidence="7 21" id="KW-0812">Transmembrane</keyword>
<dbReference type="AlphaFoldDB" id="A0AAJ6X189"/>
<feature type="compositionally biased region" description="Polar residues" evidence="20">
    <location>
        <begin position="910"/>
        <end position="923"/>
    </location>
</feature>
<dbReference type="PROSITE" id="PS50011">
    <property type="entry name" value="PROTEIN_KINASE_DOM"/>
    <property type="match status" value="1"/>
</dbReference>
<evidence type="ECO:0000256" key="4">
    <source>
        <dbReference type="ARBA" id="ARBA00022527"/>
    </source>
</evidence>
<evidence type="ECO:0000256" key="8">
    <source>
        <dbReference type="ARBA" id="ARBA00022729"/>
    </source>
</evidence>
<evidence type="ECO:0000256" key="1">
    <source>
        <dbReference type="ARBA" id="ARBA00004479"/>
    </source>
</evidence>
<dbReference type="Gene3D" id="3.30.200.20">
    <property type="entry name" value="Phosphorylase Kinase, domain 1"/>
    <property type="match status" value="1"/>
</dbReference>
<keyword evidence="9" id="KW-0677">Repeat</keyword>
<keyword evidence="14 21" id="KW-0472">Membrane</keyword>
<organism evidence="24 25">
    <name type="scientific">Populus euphratica</name>
    <name type="common">Euphrates poplar</name>
    <dbReference type="NCBI Taxonomy" id="75702"/>
    <lineage>
        <taxon>Eukaryota</taxon>
        <taxon>Viridiplantae</taxon>
        <taxon>Streptophyta</taxon>
        <taxon>Embryophyta</taxon>
        <taxon>Tracheophyta</taxon>
        <taxon>Spermatophyta</taxon>
        <taxon>Magnoliopsida</taxon>
        <taxon>eudicotyledons</taxon>
        <taxon>Gunneridae</taxon>
        <taxon>Pentapetalae</taxon>
        <taxon>rosids</taxon>
        <taxon>fabids</taxon>
        <taxon>Malpighiales</taxon>
        <taxon>Salicaceae</taxon>
        <taxon>Saliceae</taxon>
        <taxon>Populus</taxon>
    </lineage>
</organism>
<dbReference type="InterPro" id="IPR008271">
    <property type="entry name" value="Ser/Thr_kinase_AS"/>
</dbReference>
<keyword evidence="16" id="KW-0325">Glycoprotein</keyword>
<dbReference type="FunFam" id="1.10.510.10:FF:000453">
    <property type="entry name" value="LRR receptor-like serine/threonine-protein kinase HSL2"/>
    <property type="match status" value="1"/>
</dbReference>
<dbReference type="FunFam" id="3.80.10.10:FF:000383">
    <property type="entry name" value="Leucine-rich repeat receptor protein kinase EMS1"/>
    <property type="match status" value="1"/>
</dbReference>
<keyword evidence="11" id="KW-0418">Kinase</keyword>
<dbReference type="InterPro" id="IPR001611">
    <property type="entry name" value="Leu-rich_rpt"/>
</dbReference>
<evidence type="ECO:0000259" key="23">
    <source>
        <dbReference type="PROSITE" id="PS50011"/>
    </source>
</evidence>
<feature type="domain" description="Protein kinase" evidence="23">
    <location>
        <begin position="627"/>
        <end position="898"/>
    </location>
</feature>
<comment type="similarity">
    <text evidence="2">Belongs to the protein kinase superfamily. Ser/Thr protein kinase family.</text>
</comment>
<dbReference type="InterPro" id="IPR001245">
    <property type="entry name" value="Ser-Thr/Tyr_kinase_cat_dom"/>
</dbReference>
<evidence type="ECO:0000256" key="20">
    <source>
        <dbReference type="SAM" id="MobiDB-lite"/>
    </source>
</evidence>
<keyword evidence="10 19" id="KW-0547">Nucleotide-binding</keyword>
<evidence type="ECO:0000256" key="19">
    <source>
        <dbReference type="PROSITE-ProRule" id="PRU10141"/>
    </source>
</evidence>
<evidence type="ECO:0000256" key="22">
    <source>
        <dbReference type="SAM" id="SignalP"/>
    </source>
</evidence>
<keyword evidence="4" id="KW-0723">Serine/threonine-protein kinase</keyword>
<dbReference type="InterPro" id="IPR032675">
    <property type="entry name" value="LRR_dom_sf"/>
</dbReference>
<comment type="catalytic activity">
    <reaction evidence="17">
        <text>L-threonyl-[protein] + ATP = O-phospho-L-threonyl-[protein] + ADP + H(+)</text>
        <dbReference type="Rhea" id="RHEA:46608"/>
        <dbReference type="Rhea" id="RHEA-COMP:11060"/>
        <dbReference type="Rhea" id="RHEA-COMP:11605"/>
        <dbReference type="ChEBI" id="CHEBI:15378"/>
        <dbReference type="ChEBI" id="CHEBI:30013"/>
        <dbReference type="ChEBI" id="CHEBI:30616"/>
        <dbReference type="ChEBI" id="CHEBI:61977"/>
        <dbReference type="ChEBI" id="CHEBI:456216"/>
        <dbReference type="EC" id="2.7.11.1"/>
    </reaction>
</comment>
<dbReference type="SUPFAM" id="SSF52058">
    <property type="entry name" value="L domain-like"/>
    <property type="match status" value="1"/>
</dbReference>
<dbReference type="CDD" id="cd14066">
    <property type="entry name" value="STKc_IRAK"/>
    <property type="match status" value="1"/>
</dbReference>
<gene>
    <name evidence="25" type="primary">LOC105108861</name>
</gene>
<evidence type="ECO:0000256" key="14">
    <source>
        <dbReference type="ARBA" id="ARBA00023136"/>
    </source>
</evidence>
<dbReference type="GO" id="GO:0004674">
    <property type="term" value="F:protein serine/threonine kinase activity"/>
    <property type="evidence" value="ECO:0007669"/>
    <property type="project" value="UniProtKB-KW"/>
</dbReference>
<dbReference type="InterPro" id="IPR017441">
    <property type="entry name" value="Protein_kinase_ATP_BS"/>
</dbReference>
<evidence type="ECO:0000256" key="18">
    <source>
        <dbReference type="ARBA" id="ARBA00048679"/>
    </source>
</evidence>
<evidence type="ECO:0000256" key="11">
    <source>
        <dbReference type="ARBA" id="ARBA00022777"/>
    </source>
</evidence>
<dbReference type="PANTHER" id="PTHR45974">
    <property type="entry name" value="RECEPTOR-LIKE PROTEIN 55"/>
    <property type="match status" value="1"/>
</dbReference>
<dbReference type="Pfam" id="PF08263">
    <property type="entry name" value="LRRNT_2"/>
    <property type="match status" value="1"/>
</dbReference>